<dbReference type="CDD" id="cd05911">
    <property type="entry name" value="Firefly_Luc_like"/>
    <property type="match status" value="1"/>
</dbReference>
<dbReference type="SUPFAM" id="SSF56801">
    <property type="entry name" value="Acetyl-CoA synthetase-like"/>
    <property type="match status" value="1"/>
</dbReference>
<dbReference type="PANTHER" id="PTHR24096">
    <property type="entry name" value="LONG-CHAIN-FATTY-ACID--COA LIGASE"/>
    <property type="match status" value="1"/>
</dbReference>
<feature type="domain" description="AMP-dependent synthetase/ligase" evidence="4">
    <location>
        <begin position="32"/>
        <end position="147"/>
    </location>
</feature>
<proteinExistence type="inferred from homology"/>
<comment type="subcellular location">
    <subcellularLocation>
        <location evidence="1">Peroxisome</location>
    </subcellularLocation>
</comment>
<feature type="domain" description="AMP-dependent synthetase/ligase" evidence="4">
    <location>
        <begin position="204"/>
        <end position="366"/>
    </location>
</feature>
<dbReference type="InterPro" id="IPR025110">
    <property type="entry name" value="AMP-bd_C"/>
</dbReference>
<organism evidence="6 7">
    <name type="scientific">Oesophagostomum dentatum</name>
    <name type="common">Nodular worm</name>
    <dbReference type="NCBI Taxonomy" id="61180"/>
    <lineage>
        <taxon>Eukaryota</taxon>
        <taxon>Metazoa</taxon>
        <taxon>Ecdysozoa</taxon>
        <taxon>Nematoda</taxon>
        <taxon>Chromadorea</taxon>
        <taxon>Rhabditida</taxon>
        <taxon>Rhabditina</taxon>
        <taxon>Rhabditomorpha</taxon>
        <taxon>Strongyloidea</taxon>
        <taxon>Strongylidae</taxon>
        <taxon>Oesophagostomum</taxon>
    </lineage>
</organism>
<dbReference type="OrthoDB" id="10253869at2759"/>
<dbReference type="GO" id="GO:0005777">
    <property type="term" value="C:peroxisome"/>
    <property type="evidence" value="ECO:0007669"/>
    <property type="project" value="UniProtKB-SubCell"/>
</dbReference>
<evidence type="ECO:0000313" key="6">
    <source>
        <dbReference type="EMBL" id="KHJ97549.1"/>
    </source>
</evidence>
<evidence type="ECO:0000256" key="3">
    <source>
        <dbReference type="ARBA" id="ARBA00023140"/>
    </source>
</evidence>
<accession>A0A0B1TJX4</accession>
<keyword evidence="7" id="KW-1185">Reference proteome</keyword>
<dbReference type="PANTHER" id="PTHR24096:SF257">
    <property type="entry name" value="ACYL-COA SYNTHETASE 7"/>
    <property type="match status" value="1"/>
</dbReference>
<dbReference type="InterPro" id="IPR000873">
    <property type="entry name" value="AMP-dep_synth/lig_dom"/>
</dbReference>
<dbReference type="FunFam" id="3.30.300.30:FF:000007">
    <property type="entry name" value="4-coumarate--CoA ligase 2"/>
    <property type="match status" value="1"/>
</dbReference>
<dbReference type="Gene3D" id="3.40.50.980">
    <property type="match status" value="1"/>
</dbReference>
<dbReference type="Gene3D" id="3.40.50.12780">
    <property type="entry name" value="N-terminal domain of ligase-like"/>
    <property type="match status" value="1"/>
</dbReference>
<feature type="domain" description="AMP-binding enzyme C-terminal" evidence="5">
    <location>
        <begin position="417"/>
        <end position="489"/>
    </location>
</feature>
<gene>
    <name evidence="6" type="ORF">OESDEN_02484</name>
</gene>
<evidence type="ECO:0000313" key="7">
    <source>
        <dbReference type="Proteomes" id="UP000053660"/>
    </source>
</evidence>
<name>A0A0B1TJX4_OESDE</name>
<keyword evidence="3" id="KW-0576">Peroxisome</keyword>
<protein>
    <submittedName>
        <fullName evidence="6">AMP-binding enzyme</fullName>
    </submittedName>
</protein>
<sequence>MIVKSKLTAEIPTEPIHTTLLARCLDFHREDPVRKAFFSSIDKADAITFKQFYDYSLNLGAWFVENGFRKGDVVLLCLKNSWQFIVACVGAWSAGLVVSPASTLFTEYELRFQLEDSTAKIIITEESLLAKAVKANSTKAKIICISKLKATSVEDFLDIVTKQRPFNGTSVSLDMNEWNYGIPKRKYRELLKAQQMLGLPPYKISFLPFYHAMGLFGTFFSLYTGSSQITMQKFNMEEVLQHIQEYQITTISVVPSVILAMAESPLLDSYDLSSLIIMYSGAAPLSQNVADRLRQRLPHVNILQGYGMTEMSLSSHIATPPCPQGSVGQLMPNTEMKVVSRDGSLCGPHEQGELWIRGPQVMKGYWRRPDLSKDMYDNEGFMRTGDVVYYDKDGFTFICDRDKELIKVNGKQVSPSEIEEVLMAHPEVLDCCIIGVPDEKCGEVPLAFVVAKSINENEIHAYVRERLASYKRLKGIKFVDSIPRTPTGKTLRRVLKDDYLKSLKPKERSHL</sequence>
<dbReference type="Pfam" id="PF13193">
    <property type="entry name" value="AMP-binding_C"/>
    <property type="match status" value="1"/>
</dbReference>
<evidence type="ECO:0000256" key="2">
    <source>
        <dbReference type="ARBA" id="ARBA00006432"/>
    </source>
</evidence>
<evidence type="ECO:0000259" key="4">
    <source>
        <dbReference type="Pfam" id="PF00501"/>
    </source>
</evidence>
<evidence type="ECO:0000259" key="5">
    <source>
        <dbReference type="Pfam" id="PF13193"/>
    </source>
</evidence>
<dbReference type="AlphaFoldDB" id="A0A0B1TJX4"/>
<dbReference type="InterPro" id="IPR042099">
    <property type="entry name" value="ANL_N_sf"/>
</dbReference>
<dbReference type="InterPro" id="IPR045851">
    <property type="entry name" value="AMP-bd_C_sf"/>
</dbReference>
<dbReference type="Pfam" id="PF00501">
    <property type="entry name" value="AMP-binding"/>
    <property type="match status" value="2"/>
</dbReference>
<dbReference type="Gene3D" id="3.30.300.30">
    <property type="match status" value="1"/>
</dbReference>
<comment type="similarity">
    <text evidence="2">Belongs to the ATP-dependent AMP-binding enzyme family.</text>
</comment>
<dbReference type="EMBL" id="KN549439">
    <property type="protein sequence ID" value="KHJ97549.1"/>
    <property type="molecule type" value="Genomic_DNA"/>
</dbReference>
<evidence type="ECO:0000256" key="1">
    <source>
        <dbReference type="ARBA" id="ARBA00004275"/>
    </source>
</evidence>
<reference evidence="6 7" key="1">
    <citation type="submission" date="2014-03" db="EMBL/GenBank/DDBJ databases">
        <title>Draft genome of the hookworm Oesophagostomum dentatum.</title>
        <authorList>
            <person name="Mitreva M."/>
        </authorList>
    </citation>
    <scope>NUCLEOTIDE SEQUENCE [LARGE SCALE GENOMIC DNA]</scope>
    <source>
        <strain evidence="6 7">OD-Hann</strain>
    </source>
</reference>
<dbReference type="GO" id="GO:0016405">
    <property type="term" value="F:CoA-ligase activity"/>
    <property type="evidence" value="ECO:0007669"/>
    <property type="project" value="TreeGrafter"/>
</dbReference>
<dbReference type="Proteomes" id="UP000053660">
    <property type="component" value="Unassembled WGS sequence"/>
</dbReference>